<feature type="transmembrane region" description="Helical" evidence="1">
    <location>
        <begin position="132"/>
        <end position="158"/>
    </location>
</feature>
<feature type="transmembrane region" description="Helical" evidence="1">
    <location>
        <begin position="38"/>
        <end position="58"/>
    </location>
</feature>
<feature type="transmembrane region" description="Helical" evidence="1">
    <location>
        <begin position="232"/>
        <end position="258"/>
    </location>
</feature>
<feature type="transmembrane region" description="Helical" evidence="1">
    <location>
        <begin position="264"/>
        <end position="289"/>
    </location>
</feature>
<evidence type="ECO:0000313" key="2">
    <source>
        <dbReference type="EMBL" id="MBS5147289.1"/>
    </source>
</evidence>
<sequence length="293" mass="30831">MMEVEVNSASVSETIVDATVLGRQADPVSEAIPVAQRLAAGCRLGVVALLLILGGVAWSKTSWMPILGLLDISELGNVDIFSAQLALGPSAIDCVIRFALATPTVAYLCVEGVCSAGEFMGRPWAACARGSMAYSVVMIASILTTTPTLFFGATHVVYVHGMLGLVADPVGGSDWFGVLFLGILVAWFAAGPAFVVALMLNFDRISGKGITEPLQYMIESNKKARQKSGINSLARCMVVPFTFVRLLPTMVIGAIAALGLLALVFYMGAIFVVLPVMLAIMLLVALLAATSRD</sequence>
<reference evidence="2" key="1">
    <citation type="submission" date="2021-02" db="EMBL/GenBank/DDBJ databases">
        <title>Infant gut strain persistence is associated with maternal origin, phylogeny, and functional potential including surface adhesion and iron acquisition.</title>
        <authorList>
            <person name="Lou Y.C."/>
        </authorList>
    </citation>
    <scope>NUCLEOTIDE SEQUENCE</scope>
    <source>
        <strain evidence="2">L3_128_245G1_dasL3_128_245G1_concoct_49</strain>
    </source>
</reference>
<gene>
    <name evidence="2" type="ORF">KHY67_06265</name>
</gene>
<name>A0A943BP80_9ACTN</name>
<comment type="caution">
    <text evidence="2">The sequence shown here is derived from an EMBL/GenBank/DDBJ whole genome shotgun (WGS) entry which is preliminary data.</text>
</comment>
<evidence type="ECO:0000313" key="3">
    <source>
        <dbReference type="Proteomes" id="UP000738879"/>
    </source>
</evidence>
<feature type="transmembrane region" description="Helical" evidence="1">
    <location>
        <begin position="178"/>
        <end position="200"/>
    </location>
</feature>
<dbReference type="AlphaFoldDB" id="A0A943BP80"/>
<dbReference type="Proteomes" id="UP000738879">
    <property type="component" value="Unassembled WGS sequence"/>
</dbReference>
<evidence type="ECO:0000256" key="1">
    <source>
        <dbReference type="SAM" id="Phobius"/>
    </source>
</evidence>
<keyword evidence="1" id="KW-0472">Membrane</keyword>
<organism evidence="2 3">
    <name type="scientific">Collinsella intestinalis</name>
    <dbReference type="NCBI Taxonomy" id="147207"/>
    <lineage>
        <taxon>Bacteria</taxon>
        <taxon>Bacillati</taxon>
        <taxon>Actinomycetota</taxon>
        <taxon>Coriobacteriia</taxon>
        <taxon>Coriobacteriales</taxon>
        <taxon>Coriobacteriaceae</taxon>
        <taxon>Collinsella</taxon>
    </lineage>
</organism>
<keyword evidence="1" id="KW-0812">Transmembrane</keyword>
<protein>
    <submittedName>
        <fullName evidence="2">Uncharacterized protein</fullName>
    </submittedName>
</protein>
<dbReference type="EMBL" id="JAGZJA010000008">
    <property type="protein sequence ID" value="MBS5147289.1"/>
    <property type="molecule type" value="Genomic_DNA"/>
</dbReference>
<accession>A0A943BP80</accession>
<proteinExistence type="predicted"/>
<keyword evidence="1" id="KW-1133">Transmembrane helix</keyword>